<evidence type="ECO:0000313" key="3">
    <source>
        <dbReference type="Proteomes" id="UP001190700"/>
    </source>
</evidence>
<dbReference type="EMBL" id="LGRX02007373">
    <property type="protein sequence ID" value="KAK3275173.1"/>
    <property type="molecule type" value="Genomic_DNA"/>
</dbReference>
<gene>
    <name evidence="2" type="ORF">CYMTET_16687</name>
</gene>
<name>A0AAE0GBU8_9CHLO</name>
<reference evidence="2 3" key="1">
    <citation type="journal article" date="2015" name="Genome Biol. Evol.">
        <title>Comparative Genomics of a Bacterivorous Green Alga Reveals Evolutionary Causalities and Consequences of Phago-Mixotrophic Mode of Nutrition.</title>
        <authorList>
            <person name="Burns J.A."/>
            <person name="Paasch A."/>
            <person name="Narechania A."/>
            <person name="Kim E."/>
        </authorList>
    </citation>
    <scope>NUCLEOTIDE SEQUENCE [LARGE SCALE GENOMIC DNA]</scope>
    <source>
        <strain evidence="2 3">PLY_AMNH</strain>
    </source>
</reference>
<comment type="caution">
    <text evidence="2">The sequence shown here is derived from an EMBL/GenBank/DDBJ whole genome shotgun (WGS) entry which is preliminary data.</text>
</comment>
<proteinExistence type="predicted"/>
<dbReference type="Proteomes" id="UP001190700">
    <property type="component" value="Unassembled WGS sequence"/>
</dbReference>
<dbReference type="AlphaFoldDB" id="A0AAE0GBU8"/>
<keyword evidence="3" id="KW-1185">Reference proteome</keyword>
<evidence type="ECO:0000313" key="2">
    <source>
        <dbReference type="EMBL" id="KAK3275173.1"/>
    </source>
</evidence>
<evidence type="ECO:0000256" key="1">
    <source>
        <dbReference type="SAM" id="MobiDB-lite"/>
    </source>
</evidence>
<protein>
    <submittedName>
        <fullName evidence="2">Uncharacterized protein</fullName>
    </submittedName>
</protein>
<organism evidence="2 3">
    <name type="scientific">Cymbomonas tetramitiformis</name>
    <dbReference type="NCBI Taxonomy" id="36881"/>
    <lineage>
        <taxon>Eukaryota</taxon>
        <taxon>Viridiplantae</taxon>
        <taxon>Chlorophyta</taxon>
        <taxon>Pyramimonadophyceae</taxon>
        <taxon>Pyramimonadales</taxon>
        <taxon>Pyramimonadaceae</taxon>
        <taxon>Cymbomonas</taxon>
    </lineage>
</organism>
<accession>A0AAE0GBU8</accession>
<feature type="compositionally biased region" description="Basic and acidic residues" evidence="1">
    <location>
        <begin position="14"/>
        <end position="25"/>
    </location>
</feature>
<sequence>MISAINDPAGDLPADLRDPPVEKNSDPNHLQKLFYKALETLRVEKKWTGTILSVNVIKYFNKLYRYVVKSTVGVEAPGFETDEEKKPDWKIHLPGGKFRWTARLPTAYYEGVRDAMARFAKKELIMKQLHTTDTNANESINGMVVKGYLPGGKAQPNGQSGVYGWACCHTIVSKNEGHAYRQELCRRLGIEPPASMIPLDLAMDEKRTEAAEDRRTHKGKARKLQSRIVEKPARNEAVVKVQATYATGDDLDNDRYGNNIE</sequence>
<feature type="region of interest" description="Disordered" evidence="1">
    <location>
        <begin position="1"/>
        <end position="25"/>
    </location>
</feature>